<dbReference type="InterPro" id="IPR045023">
    <property type="entry name" value="FATA/B"/>
</dbReference>
<dbReference type="Pfam" id="PF20791">
    <property type="entry name" value="Acyl-ACP_TE_C"/>
    <property type="match status" value="1"/>
</dbReference>
<dbReference type="EMBL" id="VSSQ01010027">
    <property type="protein sequence ID" value="MPM43246.1"/>
    <property type="molecule type" value="Genomic_DNA"/>
</dbReference>
<organism evidence="2">
    <name type="scientific">bioreactor metagenome</name>
    <dbReference type="NCBI Taxonomy" id="1076179"/>
    <lineage>
        <taxon>unclassified sequences</taxon>
        <taxon>metagenomes</taxon>
        <taxon>ecological metagenomes</taxon>
    </lineage>
</organism>
<sequence>MDVNEKIDPITKGIYHKEFHVNRFDIDTYQHVNNIRYLQWMTESIPDDIADHYFMQSLNGRFINEAQQNDVMISCTNPLDEPGHFEHSIRSGNEGHFCAAARTIWKKKV</sequence>
<dbReference type="GO" id="GO:0016297">
    <property type="term" value="F:fatty acyl-[ACP] hydrolase activity"/>
    <property type="evidence" value="ECO:0007669"/>
    <property type="project" value="InterPro"/>
</dbReference>
<comment type="caution">
    <text evidence="2">The sequence shown here is derived from an EMBL/GenBank/DDBJ whole genome shotgun (WGS) entry which is preliminary data.</text>
</comment>
<gene>
    <name evidence="2" type="ORF">SDC9_89919</name>
</gene>
<dbReference type="AlphaFoldDB" id="A0A644ZR58"/>
<accession>A0A644ZR58</accession>
<feature type="domain" description="Acyl-ACP thioesterase-like C-terminal" evidence="1">
    <location>
        <begin position="16"/>
        <end position="107"/>
    </location>
</feature>
<protein>
    <recommendedName>
        <fullName evidence="1">Acyl-ACP thioesterase-like C-terminal domain-containing protein</fullName>
    </recommendedName>
</protein>
<dbReference type="SUPFAM" id="SSF54637">
    <property type="entry name" value="Thioesterase/thiol ester dehydrase-isomerase"/>
    <property type="match status" value="1"/>
</dbReference>
<dbReference type="InterPro" id="IPR049427">
    <property type="entry name" value="Acyl-ACP_TE_C"/>
</dbReference>
<dbReference type="PANTHER" id="PTHR31727">
    <property type="entry name" value="OLEOYL-ACYL CARRIER PROTEIN THIOESTERASE 1, CHLOROPLASTIC"/>
    <property type="match status" value="1"/>
</dbReference>
<evidence type="ECO:0000313" key="2">
    <source>
        <dbReference type="EMBL" id="MPM43246.1"/>
    </source>
</evidence>
<dbReference type="GO" id="GO:0000036">
    <property type="term" value="F:acyl carrier activity"/>
    <property type="evidence" value="ECO:0007669"/>
    <property type="project" value="TreeGrafter"/>
</dbReference>
<reference evidence="2" key="1">
    <citation type="submission" date="2019-08" db="EMBL/GenBank/DDBJ databases">
        <authorList>
            <person name="Kucharzyk K."/>
            <person name="Murdoch R.W."/>
            <person name="Higgins S."/>
            <person name="Loffler F."/>
        </authorList>
    </citation>
    <scope>NUCLEOTIDE SEQUENCE</scope>
</reference>
<dbReference type="Gene3D" id="3.10.129.10">
    <property type="entry name" value="Hotdog Thioesterase"/>
    <property type="match status" value="1"/>
</dbReference>
<name>A0A644ZR58_9ZZZZ</name>
<dbReference type="PANTHER" id="PTHR31727:SF6">
    <property type="entry name" value="OLEOYL-ACYL CARRIER PROTEIN THIOESTERASE 1, CHLOROPLASTIC"/>
    <property type="match status" value="1"/>
</dbReference>
<evidence type="ECO:0000259" key="1">
    <source>
        <dbReference type="Pfam" id="PF20791"/>
    </source>
</evidence>
<proteinExistence type="predicted"/>
<dbReference type="InterPro" id="IPR029069">
    <property type="entry name" value="HotDog_dom_sf"/>
</dbReference>